<feature type="region of interest" description="Disordered" evidence="1">
    <location>
        <begin position="585"/>
        <end position="620"/>
    </location>
</feature>
<evidence type="ECO:0000313" key="3">
    <source>
        <dbReference type="EMBL" id="KAJ7073218.1"/>
    </source>
</evidence>
<feature type="compositionally biased region" description="Acidic residues" evidence="1">
    <location>
        <begin position="596"/>
        <end position="620"/>
    </location>
</feature>
<feature type="compositionally biased region" description="Basic and acidic residues" evidence="1">
    <location>
        <begin position="99"/>
        <end position="117"/>
    </location>
</feature>
<feature type="region of interest" description="Disordered" evidence="1">
    <location>
        <begin position="1"/>
        <end position="232"/>
    </location>
</feature>
<evidence type="ECO:0000313" key="4">
    <source>
        <dbReference type="Proteomes" id="UP001222325"/>
    </source>
</evidence>
<feature type="region of interest" description="Disordered" evidence="1">
    <location>
        <begin position="262"/>
        <end position="342"/>
    </location>
</feature>
<feature type="compositionally biased region" description="Polar residues" evidence="1">
    <location>
        <begin position="37"/>
        <end position="49"/>
    </location>
</feature>
<reference evidence="3" key="1">
    <citation type="submission" date="2023-03" db="EMBL/GenBank/DDBJ databases">
        <title>Massive genome expansion in bonnet fungi (Mycena s.s.) driven by repeated elements and novel gene families across ecological guilds.</title>
        <authorList>
            <consortium name="Lawrence Berkeley National Laboratory"/>
            <person name="Harder C.B."/>
            <person name="Miyauchi S."/>
            <person name="Viragh M."/>
            <person name="Kuo A."/>
            <person name="Thoen E."/>
            <person name="Andreopoulos B."/>
            <person name="Lu D."/>
            <person name="Skrede I."/>
            <person name="Drula E."/>
            <person name="Henrissat B."/>
            <person name="Morin E."/>
            <person name="Kohler A."/>
            <person name="Barry K."/>
            <person name="LaButti K."/>
            <person name="Morin E."/>
            <person name="Salamov A."/>
            <person name="Lipzen A."/>
            <person name="Mereny Z."/>
            <person name="Hegedus B."/>
            <person name="Baldrian P."/>
            <person name="Stursova M."/>
            <person name="Weitz H."/>
            <person name="Taylor A."/>
            <person name="Grigoriev I.V."/>
            <person name="Nagy L.G."/>
            <person name="Martin F."/>
            <person name="Kauserud H."/>
        </authorList>
    </citation>
    <scope>NUCLEOTIDE SEQUENCE</scope>
    <source>
        <strain evidence="3">CBHHK173m</strain>
    </source>
</reference>
<sequence length="620" mass="69092">MPAVQSTLRPAAQPPRGLGRSTTQHHSTNKENDRSRQNPAKTHSHSSSGKEAAGTRDNNMDDADTYSPPRDEAQGHEGHGDADKSDDEDASPARGRIRRVSDKQAQRDAEKVEAAARKHEKALKIAKAAKKKAGQVEDDPRGPIEDDFFTSRTVPSRPTATKNLVQRNNRVPAPPNASSRDWDEASTSARHRDRRGDDHRSHNDDNDSRRTAARSVSSEEARHTFRGRSALRSPVREPIRNINGGIVPDKVTLHLVQNTYQDHEHVSRAPPRHSRPRSKSPPHRSRPRSKSPPRHICSPTRSLSPDAGEKHPRSSSAESDDLRPTQSQRVSASGGRPRARDLDERTREYVMYAISLYRCYISAEEPFPDSPGEHGLVTRVWDMTCVVMGKKMLLSPTVAKLITNRGPQVRGELKTKIKPLVELNYGFRSGQDKKTIAFNRKLAENLKEGSAFAFKHVKEKRGLYKNPILQMAVNAMWFANRRDEGPSHPDIFGPQFPRQAAALVLAVVENTIDEHLTGIKTDVPFTANDYRSVYESHLKALDEFAEYTAEHKILDKILTRMHTQGRFHSGAQPLATISKAAFSQKTLDDAIRENEEGSTTEDDTEPEDGAGPGGDEEPEP</sequence>
<evidence type="ECO:0000259" key="2">
    <source>
        <dbReference type="Pfam" id="PF20149"/>
    </source>
</evidence>
<dbReference type="InterPro" id="IPR045341">
    <property type="entry name" value="DUF6532"/>
</dbReference>
<dbReference type="Proteomes" id="UP001222325">
    <property type="component" value="Unassembled WGS sequence"/>
</dbReference>
<keyword evidence="4" id="KW-1185">Reference proteome</keyword>
<dbReference type="Pfam" id="PF20149">
    <property type="entry name" value="DUF6532"/>
    <property type="match status" value="1"/>
</dbReference>
<dbReference type="AlphaFoldDB" id="A0AAD6TMW8"/>
<feature type="domain" description="DUF6532" evidence="2">
    <location>
        <begin position="353"/>
        <end position="544"/>
    </location>
</feature>
<gene>
    <name evidence="3" type="ORF">B0H15DRAFT_869452</name>
</gene>
<feature type="compositionally biased region" description="Basic and acidic residues" evidence="1">
    <location>
        <begin position="194"/>
        <end position="210"/>
    </location>
</feature>
<feature type="compositionally biased region" description="Basic and acidic residues" evidence="1">
    <location>
        <begin position="586"/>
        <end position="595"/>
    </location>
</feature>
<proteinExistence type="predicted"/>
<dbReference type="EMBL" id="JARJCN010000119">
    <property type="protein sequence ID" value="KAJ7073218.1"/>
    <property type="molecule type" value="Genomic_DNA"/>
</dbReference>
<name>A0AAD6TMW8_9AGAR</name>
<protein>
    <recommendedName>
        <fullName evidence="2">DUF6532 domain-containing protein</fullName>
    </recommendedName>
</protein>
<feature type="compositionally biased region" description="Basic residues" evidence="1">
    <location>
        <begin position="270"/>
        <end position="293"/>
    </location>
</feature>
<comment type="caution">
    <text evidence="3">The sequence shown here is derived from an EMBL/GenBank/DDBJ whole genome shotgun (WGS) entry which is preliminary data.</text>
</comment>
<organism evidence="3 4">
    <name type="scientific">Mycena belliarum</name>
    <dbReference type="NCBI Taxonomy" id="1033014"/>
    <lineage>
        <taxon>Eukaryota</taxon>
        <taxon>Fungi</taxon>
        <taxon>Dikarya</taxon>
        <taxon>Basidiomycota</taxon>
        <taxon>Agaricomycotina</taxon>
        <taxon>Agaricomycetes</taxon>
        <taxon>Agaricomycetidae</taxon>
        <taxon>Agaricales</taxon>
        <taxon>Marasmiineae</taxon>
        <taxon>Mycenaceae</taxon>
        <taxon>Mycena</taxon>
    </lineage>
</organism>
<accession>A0AAD6TMW8</accession>
<feature type="compositionally biased region" description="Basic and acidic residues" evidence="1">
    <location>
        <begin position="69"/>
        <end position="83"/>
    </location>
</feature>
<feature type="compositionally biased region" description="Polar residues" evidence="1">
    <location>
        <begin position="150"/>
        <end position="169"/>
    </location>
</feature>
<evidence type="ECO:0000256" key="1">
    <source>
        <dbReference type="SAM" id="MobiDB-lite"/>
    </source>
</evidence>
<feature type="compositionally biased region" description="Basic and acidic residues" evidence="1">
    <location>
        <begin position="134"/>
        <end position="144"/>
    </location>
</feature>